<proteinExistence type="inferred from homology"/>
<reference evidence="3 4" key="1">
    <citation type="submission" date="2020-07" db="EMBL/GenBank/DDBJ databases">
        <title>Genomic Encyclopedia of Type Strains, Phase IV (KMG-V): Genome sequencing to study the core and pangenomes of soil and plant-associated prokaryotes.</title>
        <authorList>
            <person name="Whitman W."/>
        </authorList>
    </citation>
    <scope>NUCLEOTIDE SEQUENCE [LARGE SCALE GENOMIC DNA]</scope>
    <source>
        <strain evidence="3 4">SAS40</strain>
    </source>
</reference>
<dbReference type="Gene3D" id="3.40.190.10">
    <property type="entry name" value="Periplasmic binding protein-like II"/>
    <property type="match status" value="1"/>
</dbReference>
<dbReference type="Proteomes" id="UP000542125">
    <property type="component" value="Unassembled WGS sequence"/>
</dbReference>
<accession>A0A7Y9LP40</accession>
<dbReference type="Pfam" id="PF03401">
    <property type="entry name" value="TctC"/>
    <property type="match status" value="1"/>
</dbReference>
<name>A0A7Y9LP40_9BURK</name>
<keyword evidence="2" id="KW-0732">Signal</keyword>
<dbReference type="EMBL" id="JACBYR010000002">
    <property type="protein sequence ID" value="NYE85472.1"/>
    <property type="molecule type" value="Genomic_DNA"/>
</dbReference>
<dbReference type="CDD" id="cd07012">
    <property type="entry name" value="PBP2_Bug_TTT"/>
    <property type="match status" value="1"/>
</dbReference>
<dbReference type="AlphaFoldDB" id="A0A7Y9LP40"/>
<dbReference type="InterPro" id="IPR005064">
    <property type="entry name" value="BUG"/>
</dbReference>
<evidence type="ECO:0000256" key="2">
    <source>
        <dbReference type="SAM" id="SignalP"/>
    </source>
</evidence>
<dbReference type="SUPFAM" id="SSF53850">
    <property type="entry name" value="Periplasmic binding protein-like II"/>
    <property type="match status" value="1"/>
</dbReference>
<comment type="similarity">
    <text evidence="1">Belongs to the UPF0065 (bug) family.</text>
</comment>
<dbReference type="InterPro" id="IPR042100">
    <property type="entry name" value="Bug_dom1"/>
</dbReference>
<evidence type="ECO:0000313" key="4">
    <source>
        <dbReference type="Proteomes" id="UP000542125"/>
    </source>
</evidence>
<sequence>MPLLAPRFLLTCLALCASASAVAAYPDKPIRLVVPYVAGSPADNAARRLGEGLTQRLGQTVIVENKAGANGMIGSEQVARAAADGYTIMIGNMDTHALNPLLYKTMRYDPVRDFEPVSLLGMLSTILVARPGATFSDGPSLIAQAKREPGKLTYGSWGLGSVAHLWGGLAEDLAGIQLLHVPFQGTPAALNALLGSQIDLLFAPPSVAVANAKTGKLKIIGSTAAKRLAAYPDVPTLAEQGFANYEGTTWFGIFAPAKTPVDRLDLLNKEIRAVLASPAMMETAATLTMDVRGGDRQQLATVMQESRAKWGRIIQEKNISLTE</sequence>
<dbReference type="PIRSF" id="PIRSF017082">
    <property type="entry name" value="YflP"/>
    <property type="match status" value="1"/>
</dbReference>
<evidence type="ECO:0000313" key="3">
    <source>
        <dbReference type="EMBL" id="NYE85472.1"/>
    </source>
</evidence>
<comment type="caution">
    <text evidence="3">The sequence shown here is derived from an EMBL/GenBank/DDBJ whole genome shotgun (WGS) entry which is preliminary data.</text>
</comment>
<evidence type="ECO:0000256" key="1">
    <source>
        <dbReference type="ARBA" id="ARBA00006987"/>
    </source>
</evidence>
<dbReference type="RefSeq" id="WP_179589426.1">
    <property type="nucleotide sequence ID" value="NZ_JACBYR010000002.1"/>
</dbReference>
<feature type="chain" id="PRO_5031470792" evidence="2">
    <location>
        <begin position="24"/>
        <end position="323"/>
    </location>
</feature>
<feature type="signal peptide" evidence="2">
    <location>
        <begin position="1"/>
        <end position="23"/>
    </location>
</feature>
<keyword evidence="3" id="KW-0675">Receptor</keyword>
<dbReference type="PANTHER" id="PTHR42928:SF5">
    <property type="entry name" value="BLR1237 PROTEIN"/>
    <property type="match status" value="1"/>
</dbReference>
<gene>
    <name evidence="3" type="ORF">FHW18_004779</name>
</gene>
<dbReference type="Gene3D" id="3.40.190.150">
    <property type="entry name" value="Bordetella uptake gene, domain 1"/>
    <property type="match status" value="1"/>
</dbReference>
<organism evidence="3 4">
    <name type="scientific">Pigmentiphaga litoralis</name>
    <dbReference type="NCBI Taxonomy" id="516702"/>
    <lineage>
        <taxon>Bacteria</taxon>
        <taxon>Pseudomonadati</taxon>
        <taxon>Pseudomonadota</taxon>
        <taxon>Betaproteobacteria</taxon>
        <taxon>Burkholderiales</taxon>
        <taxon>Alcaligenaceae</taxon>
        <taxon>Pigmentiphaga</taxon>
    </lineage>
</organism>
<keyword evidence="4" id="KW-1185">Reference proteome</keyword>
<protein>
    <submittedName>
        <fullName evidence="3">Tripartite-type tricarboxylate transporter receptor subunit TctC</fullName>
    </submittedName>
</protein>
<dbReference type="PANTHER" id="PTHR42928">
    <property type="entry name" value="TRICARBOXYLATE-BINDING PROTEIN"/>
    <property type="match status" value="1"/>
</dbReference>